<comment type="subcellular location">
    <subcellularLocation>
        <location evidence="1">Peroxisome</location>
    </subcellularLocation>
</comment>
<evidence type="ECO:0000313" key="4">
    <source>
        <dbReference type="EMBL" id="NGY07052.1"/>
    </source>
</evidence>
<dbReference type="PANTHER" id="PTHR43684">
    <property type="match status" value="1"/>
</dbReference>
<dbReference type="PANTHER" id="PTHR43684:SF1">
    <property type="entry name" value="ENOYL-COA DELTA ISOMERASE 2"/>
    <property type="match status" value="1"/>
</dbReference>
<dbReference type="RefSeq" id="WP_166261767.1">
    <property type="nucleotide sequence ID" value="NZ_JAAMOW010000015.1"/>
</dbReference>
<dbReference type="InterPro" id="IPR051053">
    <property type="entry name" value="ECH/Chromodomain_protein"/>
</dbReference>
<evidence type="ECO:0000313" key="5">
    <source>
        <dbReference type="Proteomes" id="UP000472676"/>
    </source>
</evidence>
<evidence type="ECO:0000256" key="3">
    <source>
        <dbReference type="ARBA" id="ARBA00023235"/>
    </source>
</evidence>
<evidence type="ECO:0008006" key="6">
    <source>
        <dbReference type="Google" id="ProtNLM"/>
    </source>
</evidence>
<dbReference type="Gene3D" id="3.90.226.10">
    <property type="entry name" value="2-enoyl-CoA Hydratase, Chain A, domain 1"/>
    <property type="match status" value="1"/>
</dbReference>
<dbReference type="InterPro" id="IPR029045">
    <property type="entry name" value="ClpP/crotonase-like_dom_sf"/>
</dbReference>
<dbReference type="SUPFAM" id="SSF52096">
    <property type="entry name" value="ClpP/crotonase"/>
    <property type="match status" value="1"/>
</dbReference>
<dbReference type="EMBL" id="JAAMOW010000015">
    <property type="protein sequence ID" value="NGY07052.1"/>
    <property type="molecule type" value="Genomic_DNA"/>
</dbReference>
<dbReference type="AlphaFoldDB" id="A0A6M2BWN6"/>
<organism evidence="4 5">
    <name type="scientific">Solimonas terrae</name>
    <dbReference type="NCBI Taxonomy" id="1396819"/>
    <lineage>
        <taxon>Bacteria</taxon>
        <taxon>Pseudomonadati</taxon>
        <taxon>Pseudomonadota</taxon>
        <taxon>Gammaproteobacteria</taxon>
        <taxon>Nevskiales</taxon>
        <taxon>Nevskiaceae</taxon>
        <taxon>Solimonas</taxon>
    </lineage>
</organism>
<sequence>MSTFSAGSVPLIEQRLEGRVLIATLNRPEAANGINADMAAALEGLAGHLEREDGIQALVLTGKGRVFCSGGDVGAFKSALAQADGAAQLPALLDVLASRVHAALERIANAGPLLIAAVNGPATGAGLGLLCACDLAYARPGATLRAGFSRLRLSPDTATSYYLPRIIGYRRSLEMLLRGDAVTADAALQLGIYCELIDQENELFVDEVLLRVQALIASGPAVAATRRLLREGEHASLGEHLRREQSMLVGLAARPDVSAHIRKALGLE</sequence>
<reference evidence="4 5" key="1">
    <citation type="journal article" date="2014" name="Int. J. Syst. Evol. Microbiol.">
        <title>Solimonas terrae sp. nov., isolated from soil.</title>
        <authorList>
            <person name="Kim S.J."/>
            <person name="Moon J.Y."/>
            <person name="Weon H.Y."/>
            <person name="Ahn J.H."/>
            <person name="Chen W.M."/>
            <person name="Kwon S.W."/>
        </authorList>
    </citation>
    <scope>NUCLEOTIDE SEQUENCE [LARGE SCALE GENOMIC DNA]</scope>
    <source>
        <strain evidence="4 5">KIS83-12</strain>
    </source>
</reference>
<comment type="caution">
    <text evidence="4">The sequence shown here is derived from an EMBL/GenBank/DDBJ whole genome shotgun (WGS) entry which is preliminary data.</text>
</comment>
<protein>
    <recommendedName>
        <fullName evidence="6">Enoyl-CoA hydratase</fullName>
    </recommendedName>
</protein>
<keyword evidence="2" id="KW-0576">Peroxisome</keyword>
<dbReference type="CDD" id="cd06558">
    <property type="entry name" value="crotonase-like"/>
    <property type="match status" value="1"/>
</dbReference>
<evidence type="ECO:0000256" key="1">
    <source>
        <dbReference type="ARBA" id="ARBA00004275"/>
    </source>
</evidence>
<dbReference type="Pfam" id="PF00378">
    <property type="entry name" value="ECH_1"/>
    <property type="match status" value="1"/>
</dbReference>
<dbReference type="GO" id="GO:0004165">
    <property type="term" value="F:delta(3)-delta(2)-enoyl-CoA isomerase activity"/>
    <property type="evidence" value="ECO:0007669"/>
    <property type="project" value="UniProtKB-ARBA"/>
</dbReference>
<keyword evidence="5" id="KW-1185">Reference proteome</keyword>
<proteinExistence type="predicted"/>
<keyword evidence="3" id="KW-0413">Isomerase</keyword>
<evidence type="ECO:0000256" key="2">
    <source>
        <dbReference type="ARBA" id="ARBA00023140"/>
    </source>
</evidence>
<name>A0A6M2BWN6_9GAMM</name>
<dbReference type="InterPro" id="IPR001753">
    <property type="entry name" value="Enoyl-CoA_hydra/iso"/>
</dbReference>
<gene>
    <name evidence="4" type="ORF">G7Y85_19940</name>
</gene>
<accession>A0A6M2BWN6</accession>
<dbReference type="Proteomes" id="UP000472676">
    <property type="component" value="Unassembled WGS sequence"/>
</dbReference>